<organism evidence="2 4">
    <name type="scientific">Veillonella criceti</name>
    <dbReference type="NCBI Taxonomy" id="103891"/>
    <lineage>
        <taxon>Bacteria</taxon>
        <taxon>Bacillati</taxon>
        <taxon>Bacillota</taxon>
        <taxon>Negativicutes</taxon>
        <taxon>Veillonellales</taxon>
        <taxon>Veillonellaceae</taxon>
        <taxon>Veillonella</taxon>
    </lineage>
</organism>
<dbReference type="EMBL" id="UHIO01000001">
    <property type="protein sequence ID" value="SUP45108.1"/>
    <property type="molecule type" value="Genomic_DNA"/>
</dbReference>
<dbReference type="PANTHER" id="PTHR33498">
    <property type="entry name" value="TRANSPOSASE FOR INSERTION SEQUENCE ELEMENT IS1557"/>
    <property type="match status" value="1"/>
</dbReference>
<dbReference type="EMBL" id="UHIO01000001">
    <property type="protein sequence ID" value="SUP37101.1"/>
    <property type="molecule type" value="Genomic_DNA"/>
</dbReference>
<dbReference type="Pfam" id="PF01610">
    <property type="entry name" value="DDE_Tnp_ISL3"/>
    <property type="match status" value="1"/>
</dbReference>
<evidence type="ECO:0000259" key="1">
    <source>
        <dbReference type="Pfam" id="PF01610"/>
    </source>
</evidence>
<dbReference type="PANTHER" id="PTHR33498:SF1">
    <property type="entry name" value="TRANSPOSASE FOR INSERTION SEQUENCE ELEMENT IS1557"/>
    <property type="match status" value="1"/>
</dbReference>
<feature type="domain" description="Transposase IS204/IS1001/IS1096/IS1165 DDE" evidence="1">
    <location>
        <begin position="2"/>
        <end position="167"/>
    </location>
</feature>
<gene>
    <name evidence="2" type="ORF">NCTC12020_00023</name>
    <name evidence="3" type="ORF">NCTC12020_02001</name>
</gene>
<evidence type="ECO:0000313" key="2">
    <source>
        <dbReference type="EMBL" id="SUP37101.1"/>
    </source>
</evidence>
<evidence type="ECO:0000313" key="3">
    <source>
        <dbReference type="EMBL" id="SUP45108.1"/>
    </source>
</evidence>
<sequence>MVPQAEIVADRFHLIRLVTFALERVRKVEQNLLCNVSRTFKANKRVLTKRFESLTDKEFTKLMDMFHYSPRLHRAYTLKQSFSHVLKFKDKENIQWAIDQWLSLVEASELPEFQSLLKTFTFWRTEIINALTLPYSNGFTEGCNNKIKVLKRCSFGLQNFERFRNRILFINAKKGHATTMSHVLSKSA</sequence>
<name>A0A380NBN4_9FIRM</name>
<protein>
    <submittedName>
        <fullName evidence="2">Transposase and inactivated derivatives</fullName>
    </submittedName>
</protein>
<dbReference type="AlphaFoldDB" id="A0A380NBN4"/>
<reference evidence="2 4" key="1">
    <citation type="submission" date="2018-06" db="EMBL/GenBank/DDBJ databases">
        <authorList>
            <consortium name="Pathogen Informatics"/>
            <person name="Doyle S."/>
        </authorList>
    </citation>
    <scope>NUCLEOTIDE SEQUENCE [LARGE SCALE GENOMIC DNA]</scope>
    <source>
        <strain evidence="2 4">NCTC12020</strain>
    </source>
</reference>
<proteinExistence type="predicted"/>
<dbReference type="InterPro" id="IPR047951">
    <property type="entry name" value="Transpos_ISL3"/>
</dbReference>
<dbReference type="InterPro" id="IPR002560">
    <property type="entry name" value="Transposase_DDE"/>
</dbReference>
<accession>A0A380NBN4</accession>
<keyword evidence="4" id="KW-1185">Reference proteome</keyword>
<evidence type="ECO:0000313" key="4">
    <source>
        <dbReference type="Proteomes" id="UP000255367"/>
    </source>
</evidence>
<dbReference type="Proteomes" id="UP000255367">
    <property type="component" value="Unassembled WGS sequence"/>
</dbReference>